<keyword evidence="3" id="KW-1185">Reference proteome</keyword>
<protein>
    <submittedName>
        <fullName evidence="2">Uncharacterized protein</fullName>
    </submittedName>
</protein>
<proteinExistence type="predicted"/>
<feature type="compositionally biased region" description="Low complexity" evidence="1">
    <location>
        <begin position="13"/>
        <end position="24"/>
    </location>
</feature>
<evidence type="ECO:0000313" key="3">
    <source>
        <dbReference type="Proteomes" id="UP000265520"/>
    </source>
</evidence>
<reference evidence="2 3" key="1">
    <citation type="journal article" date="2018" name="Front. Plant Sci.">
        <title>Red Clover (Trifolium pratense) and Zigzag Clover (T. medium) - A Picture of Genomic Similarities and Differences.</title>
        <authorList>
            <person name="Dluhosova J."/>
            <person name="Istvanek J."/>
            <person name="Nedelnik J."/>
            <person name="Repkova J."/>
        </authorList>
    </citation>
    <scope>NUCLEOTIDE SEQUENCE [LARGE SCALE GENOMIC DNA]</scope>
    <source>
        <strain evidence="3">cv. 10/8</strain>
        <tissue evidence="2">Leaf</tissue>
    </source>
</reference>
<dbReference type="EMBL" id="LXQA010313385">
    <property type="protein sequence ID" value="MCI43142.1"/>
    <property type="molecule type" value="Genomic_DNA"/>
</dbReference>
<evidence type="ECO:0000313" key="2">
    <source>
        <dbReference type="EMBL" id="MCI43142.1"/>
    </source>
</evidence>
<feature type="region of interest" description="Disordered" evidence="1">
    <location>
        <begin position="1"/>
        <end position="26"/>
    </location>
</feature>
<name>A0A392S3Y2_9FABA</name>
<sequence length="54" mass="6207">NPDPHMRPPINQTSRRPNSTPRRTLSVPAKNRMHISLVKGTGRARVFAYEPFPR</sequence>
<dbReference type="AlphaFoldDB" id="A0A392S3Y2"/>
<accession>A0A392S3Y2</accession>
<dbReference type="Proteomes" id="UP000265520">
    <property type="component" value="Unassembled WGS sequence"/>
</dbReference>
<comment type="caution">
    <text evidence="2">The sequence shown here is derived from an EMBL/GenBank/DDBJ whole genome shotgun (WGS) entry which is preliminary data.</text>
</comment>
<evidence type="ECO:0000256" key="1">
    <source>
        <dbReference type="SAM" id="MobiDB-lite"/>
    </source>
</evidence>
<organism evidence="2 3">
    <name type="scientific">Trifolium medium</name>
    <dbReference type="NCBI Taxonomy" id="97028"/>
    <lineage>
        <taxon>Eukaryota</taxon>
        <taxon>Viridiplantae</taxon>
        <taxon>Streptophyta</taxon>
        <taxon>Embryophyta</taxon>
        <taxon>Tracheophyta</taxon>
        <taxon>Spermatophyta</taxon>
        <taxon>Magnoliopsida</taxon>
        <taxon>eudicotyledons</taxon>
        <taxon>Gunneridae</taxon>
        <taxon>Pentapetalae</taxon>
        <taxon>rosids</taxon>
        <taxon>fabids</taxon>
        <taxon>Fabales</taxon>
        <taxon>Fabaceae</taxon>
        <taxon>Papilionoideae</taxon>
        <taxon>50 kb inversion clade</taxon>
        <taxon>NPAAA clade</taxon>
        <taxon>Hologalegina</taxon>
        <taxon>IRL clade</taxon>
        <taxon>Trifolieae</taxon>
        <taxon>Trifolium</taxon>
    </lineage>
</organism>
<feature type="non-terminal residue" evidence="2">
    <location>
        <position position="1"/>
    </location>
</feature>